<evidence type="ECO:0000256" key="1">
    <source>
        <dbReference type="ARBA" id="ARBA00004196"/>
    </source>
</evidence>
<feature type="domain" description="Thioredoxin" evidence="6">
    <location>
        <begin position="237"/>
        <end position="379"/>
    </location>
</feature>
<evidence type="ECO:0000259" key="6">
    <source>
        <dbReference type="PROSITE" id="PS51352"/>
    </source>
</evidence>
<feature type="chain" id="PRO_5011654840" evidence="5">
    <location>
        <begin position="19"/>
        <end position="379"/>
    </location>
</feature>
<dbReference type="Pfam" id="PF00578">
    <property type="entry name" value="AhpC-TSA"/>
    <property type="match status" value="1"/>
</dbReference>
<evidence type="ECO:0000313" key="8">
    <source>
        <dbReference type="Proteomes" id="UP000198748"/>
    </source>
</evidence>
<dbReference type="PANTHER" id="PTHR42852">
    <property type="entry name" value="THIOL:DISULFIDE INTERCHANGE PROTEIN DSBE"/>
    <property type="match status" value="1"/>
</dbReference>
<dbReference type="GO" id="GO:0017004">
    <property type="term" value="P:cytochrome complex assembly"/>
    <property type="evidence" value="ECO:0007669"/>
    <property type="project" value="UniProtKB-KW"/>
</dbReference>
<keyword evidence="2" id="KW-0201">Cytochrome c-type biogenesis</keyword>
<dbReference type="PROSITE" id="PS00194">
    <property type="entry name" value="THIOREDOXIN_1"/>
    <property type="match status" value="1"/>
</dbReference>
<dbReference type="EMBL" id="FNAN01000001">
    <property type="protein sequence ID" value="SDD42343.1"/>
    <property type="molecule type" value="Genomic_DNA"/>
</dbReference>
<dbReference type="RefSeq" id="WP_090145532.1">
    <property type="nucleotide sequence ID" value="NZ_FNAN01000001.1"/>
</dbReference>
<dbReference type="OrthoDB" id="6399635at2"/>
<dbReference type="STRING" id="659014.SAMN04487996_10110"/>
<keyword evidence="8" id="KW-1185">Reference proteome</keyword>
<keyword evidence="4" id="KW-0676">Redox-active center</keyword>
<gene>
    <name evidence="7" type="ORF">SAMN04487996_10110</name>
</gene>
<comment type="subcellular location">
    <subcellularLocation>
        <location evidence="1">Cell envelope</location>
    </subcellularLocation>
</comment>
<dbReference type="InterPro" id="IPR013766">
    <property type="entry name" value="Thioredoxin_domain"/>
</dbReference>
<reference evidence="8" key="1">
    <citation type="submission" date="2016-10" db="EMBL/GenBank/DDBJ databases">
        <authorList>
            <person name="Varghese N."/>
            <person name="Submissions S."/>
        </authorList>
    </citation>
    <scope>NUCLEOTIDE SEQUENCE [LARGE SCALE GENOMIC DNA]</scope>
    <source>
        <strain evidence="8">DSM 25329</strain>
    </source>
</reference>
<organism evidence="7 8">
    <name type="scientific">Dyadobacter soli</name>
    <dbReference type="NCBI Taxonomy" id="659014"/>
    <lineage>
        <taxon>Bacteria</taxon>
        <taxon>Pseudomonadati</taxon>
        <taxon>Bacteroidota</taxon>
        <taxon>Cytophagia</taxon>
        <taxon>Cytophagales</taxon>
        <taxon>Spirosomataceae</taxon>
        <taxon>Dyadobacter</taxon>
    </lineage>
</organism>
<dbReference type="GO" id="GO:0030313">
    <property type="term" value="C:cell envelope"/>
    <property type="evidence" value="ECO:0007669"/>
    <property type="project" value="UniProtKB-SubCell"/>
</dbReference>
<evidence type="ECO:0000256" key="4">
    <source>
        <dbReference type="ARBA" id="ARBA00023284"/>
    </source>
</evidence>
<dbReference type="InterPro" id="IPR050553">
    <property type="entry name" value="Thioredoxin_ResA/DsbE_sf"/>
</dbReference>
<dbReference type="InterPro" id="IPR025380">
    <property type="entry name" value="DUF4369"/>
</dbReference>
<proteinExistence type="predicted"/>
<dbReference type="CDD" id="cd02966">
    <property type="entry name" value="TlpA_like_family"/>
    <property type="match status" value="1"/>
</dbReference>
<name>A0A1G6UM02_9BACT</name>
<dbReference type="Pfam" id="PF14289">
    <property type="entry name" value="DUF4369"/>
    <property type="match status" value="1"/>
</dbReference>
<dbReference type="Proteomes" id="UP000198748">
    <property type="component" value="Unassembled WGS sequence"/>
</dbReference>
<dbReference type="InterPro" id="IPR036249">
    <property type="entry name" value="Thioredoxin-like_sf"/>
</dbReference>
<dbReference type="AlphaFoldDB" id="A0A1G6UM02"/>
<dbReference type="GO" id="GO:0016491">
    <property type="term" value="F:oxidoreductase activity"/>
    <property type="evidence" value="ECO:0007669"/>
    <property type="project" value="InterPro"/>
</dbReference>
<evidence type="ECO:0000313" key="7">
    <source>
        <dbReference type="EMBL" id="SDD42343.1"/>
    </source>
</evidence>
<keyword evidence="5" id="KW-0732">Signal</keyword>
<dbReference type="SUPFAM" id="SSF52833">
    <property type="entry name" value="Thioredoxin-like"/>
    <property type="match status" value="1"/>
</dbReference>
<accession>A0A1G6UM02</accession>
<dbReference type="InterPro" id="IPR000866">
    <property type="entry name" value="AhpC/TSA"/>
</dbReference>
<dbReference type="GO" id="GO:0016209">
    <property type="term" value="F:antioxidant activity"/>
    <property type="evidence" value="ECO:0007669"/>
    <property type="project" value="InterPro"/>
</dbReference>
<dbReference type="PROSITE" id="PS51352">
    <property type="entry name" value="THIOREDOXIN_2"/>
    <property type="match status" value="1"/>
</dbReference>
<dbReference type="PANTHER" id="PTHR42852:SF6">
    <property type="entry name" value="THIOL:DISULFIDE INTERCHANGE PROTEIN DSBE"/>
    <property type="match status" value="1"/>
</dbReference>
<evidence type="ECO:0000256" key="5">
    <source>
        <dbReference type="SAM" id="SignalP"/>
    </source>
</evidence>
<dbReference type="InterPro" id="IPR017937">
    <property type="entry name" value="Thioredoxin_CS"/>
</dbReference>
<feature type="signal peptide" evidence="5">
    <location>
        <begin position="1"/>
        <end position="18"/>
    </location>
</feature>
<protein>
    <submittedName>
        <fullName evidence="7">Peroxiredoxin</fullName>
    </submittedName>
</protein>
<evidence type="ECO:0000256" key="2">
    <source>
        <dbReference type="ARBA" id="ARBA00022748"/>
    </source>
</evidence>
<evidence type="ECO:0000256" key="3">
    <source>
        <dbReference type="ARBA" id="ARBA00023157"/>
    </source>
</evidence>
<keyword evidence="3" id="KW-1015">Disulfide bond</keyword>
<sequence length="379" mass="42172">MKGLVTLIISSIPLFSMAQSAFTIQGKVSQLKNNDKIFLIYQVGDRHVTDSATVQNGGFQFKGKLDYPALAGLYLHKDPYKTKLQAGEKMDYLRFYLAPEQQVMSASDSLKNVVIAGSEINQLNKKLRTMLKKNEDDFTALQKEFEALPAEKQKDKSVFDGFVARERQLLNESFQVHLDFVNQHPDSYLSVISLSHIAAQPAVTDGAAKAYQKLPENLKNTPMGKEIPVLLASQSLVQAGKPAPDFTQPAVDGSEVKLSDFRGKYVLLDFWASWCGPCREENPNIAATYKMYRDKGFEVLGVSLDGPSQKAAWLKAIEKDQLTWKQVTDLKGWDNAVAKLYGIRGIPANFLIDPEGKIVARDLRGKDLPEKLQSILAGK</sequence>
<dbReference type="Gene3D" id="3.40.30.10">
    <property type="entry name" value="Glutaredoxin"/>
    <property type="match status" value="1"/>
</dbReference>